<dbReference type="AlphaFoldDB" id="A0A8X6ID38"/>
<accession>A0A8X6ID38</accession>
<protein>
    <submittedName>
        <fullName evidence="2">Uncharacterized protein</fullName>
    </submittedName>
</protein>
<name>A0A8X6ID38_TRICU</name>
<reference evidence="2" key="1">
    <citation type="submission" date="2020-07" db="EMBL/GenBank/DDBJ databases">
        <title>Multicomponent nature underlies the extraordinary mechanical properties of spider dragline silk.</title>
        <authorList>
            <person name="Kono N."/>
            <person name="Nakamura H."/>
            <person name="Mori M."/>
            <person name="Yoshida Y."/>
            <person name="Ohtoshi R."/>
            <person name="Malay A.D."/>
            <person name="Moran D.A.P."/>
            <person name="Tomita M."/>
            <person name="Numata K."/>
            <person name="Arakawa K."/>
        </authorList>
    </citation>
    <scope>NUCLEOTIDE SEQUENCE</scope>
</reference>
<sequence length="78" mass="9171">MHREFNDRFTKLEKLNQIQVPTAASAPKPKQRRKLKRVTVHPRRAVEGKNHVRSNRSLQPLPTLSEGENSLMENRLFR</sequence>
<feature type="compositionally biased region" description="Polar residues" evidence="1">
    <location>
        <begin position="55"/>
        <end position="72"/>
    </location>
</feature>
<proteinExistence type="predicted"/>
<dbReference type="EMBL" id="BMAO01017991">
    <property type="protein sequence ID" value="GFR19879.1"/>
    <property type="molecule type" value="Genomic_DNA"/>
</dbReference>
<evidence type="ECO:0000313" key="2">
    <source>
        <dbReference type="EMBL" id="GFR19879.1"/>
    </source>
</evidence>
<gene>
    <name evidence="2" type="ORF">TNCT_692571</name>
</gene>
<keyword evidence="3" id="KW-1185">Reference proteome</keyword>
<feature type="compositionally biased region" description="Basic residues" evidence="1">
    <location>
        <begin position="29"/>
        <end position="43"/>
    </location>
</feature>
<comment type="caution">
    <text evidence="2">The sequence shown here is derived from an EMBL/GenBank/DDBJ whole genome shotgun (WGS) entry which is preliminary data.</text>
</comment>
<feature type="compositionally biased region" description="Basic and acidic residues" evidence="1">
    <location>
        <begin position="1"/>
        <end position="14"/>
    </location>
</feature>
<evidence type="ECO:0000256" key="1">
    <source>
        <dbReference type="SAM" id="MobiDB-lite"/>
    </source>
</evidence>
<dbReference type="Proteomes" id="UP000887116">
    <property type="component" value="Unassembled WGS sequence"/>
</dbReference>
<organism evidence="2 3">
    <name type="scientific">Trichonephila clavata</name>
    <name type="common">Joro spider</name>
    <name type="synonym">Nephila clavata</name>
    <dbReference type="NCBI Taxonomy" id="2740835"/>
    <lineage>
        <taxon>Eukaryota</taxon>
        <taxon>Metazoa</taxon>
        <taxon>Ecdysozoa</taxon>
        <taxon>Arthropoda</taxon>
        <taxon>Chelicerata</taxon>
        <taxon>Arachnida</taxon>
        <taxon>Araneae</taxon>
        <taxon>Araneomorphae</taxon>
        <taxon>Entelegynae</taxon>
        <taxon>Araneoidea</taxon>
        <taxon>Nephilidae</taxon>
        <taxon>Trichonephila</taxon>
    </lineage>
</organism>
<feature type="region of interest" description="Disordered" evidence="1">
    <location>
        <begin position="1"/>
        <end position="78"/>
    </location>
</feature>
<evidence type="ECO:0000313" key="3">
    <source>
        <dbReference type="Proteomes" id="UP000887116"/>
    </source>
</evidence>